<organism evidence="1 2">
    <name type="scientific">Sideroxyarcus emersonii</name>
    <dbReference type="NCBI Taxonomy" id="2764705"/>
    <lineage>
        <taxon>Bacteria</taxon>
        <taxon>Pseudomonadati</taxon>
        <taxon>Pseudomonadota</taxon>
        <taxon>Betaproteobacteria</taxon>
        <taxon>Nitrosomonadales</taxon>
        <taxon>Gallionellaceae</taxon>
        <taxon>Sideroxyarcus</taxon>
    </lineage>
</organism>
<evidence type="ECO:0000313" key="2">
    <source>
        <dbReference type="Proteomes" id="UP001320326"/>
    </source>
</evidence>
<accession>A0AAN1X9K5</accession>
<keyword evidence="2" id="KW-1185">Reference proteome</keyword>
<evidence type="ECO:0000313" key="1">
    <source>
        <dbReference type="EMBL" id="BCK87229.1"/>
    </source>
</evidence>
<gene>
    <name evidence="1" type="ORF">MIZ01_1001</name>
</gene>
<dbReference type="AlphaFoldDB" id="A0AAN1X9K5"/>
<sequence length="41" mass="4879">MRMLAMKIRTFVVFTFLFCGLISAVSATVPYLFQKRYRPFK</sequence>
<reference evidence="1 2" key="1">
    <citation type="journal article" date="2022" name="Int. J. Syst. Evol. Microbiol.">
        <title>&lt;i&gt;Sideroxyarcus emersonii&lt;/i&gt; gen. nov. sp. nov., a neutrophilic, microaerobic iron- and thiosulfate-oxidizing bacterium isolated from iron-rich wetland sediment.</title>
        <authorList>
            <person name="Kato S."/>
            <person name="Itoh T."/>
            <person name="Iino T."/>
            <person name="Ohkuma M."/>
        </authorList>
    </citation>
    <scope>NUCLEOTIDE SEQUENCE [LARGE SCALE GENOMIC DNA]</scope>
    <source>
        <strain evidence="1 2">MIZ01</strain>
    </source>
</reference>
<proteinExistence type="predicted"/>
<dbReference type="EMBL" id="AP023423">
    <property type="protein sequence ID" value="BCK87229.1"/>
    <property type="molecule type" value="Genomic_DNA"/>
</dbReference>
<dbReference type="Proteomes" id="UP001320326">
    <property type="component" value="Chromosome"/>
</dbReference>
<protein>
    <submittedName>
        <fullName evidence="1">Uncharacterized protein</fullName>
    </submittedName>
</protein>
<dbReference type="KEGG" id="seme:MIZ01_1001"/>
<name>A0AAN1X9K5_9PROT</name>